<dbReference type="EMBL" id="BIMR01000217">
    <property type="protein sequence ID" value="GCE77486.1"/>
    <property type="molecule type" value="Genomic_DNA"/>
</dbReference>
<dbReference type="InterPro" id="IPR003148">
    <property type="entry name" value="RCK_N"/>
</dbReference>
<evidence type="ECO:0000256" key="8">
    <source>
        <dbReference type="SAM" id="Phobius"/>
    </source>
</evidence>
<reference evidence="10 11" key="1">
    <citation type="submission" date="2019-01" db="EMBL/GenBank/DDBJ databases">
        <title>Draft genome sequence of Cellulomonas takizawaensis strain TKZ-21.</title>
        <authorList>
            <person name="Yamamura H."/>
            <person name="Hayashi T."/>
            <person name="Hamada M."/>
            <person name="Serisawa Y."/>
            <person name="Matsuyama K."/>
            <person name="Nakagawa Y."/>
            <person name="Otoguro M."/>
            <person name="Yanagida F."/>
            <person name="Hayakawa M."/>
        </authorList>
    </citation>
    <scope>NUCLEOTIDE SEQUENCE [LARGE SCALE GENOMIC DNA]</scope>
    <source>
        <strain evidence="10 11">NBRC12680</strain>
    </source>
</reference>
<accession>A0A402DTU5</accession>
<dbReference type="GO" id="GO:0015297">
    <property type="term" value="F:antiporter activity"/>
    <property type="evidence" value="ECO:0007669"/>
    <property type="project" value="InterPro"/>
</dbReference>
<organism evidence="10 11">
    <name type="scientific">Cellulomonas biazotea</name>
    <dbReference type="NCBI Taxonomy" id="1709"/>
    <lineage>
        <taxon>Bacteria</taxon>
        <taxon>Bacillati</taxon>
        <taxon>Actinomycetota</taxon>
        <taxon>Actinomycetes</taxon>
        <taxon>Micrococcales</taxon>
        <taxon>Cellulomonadaceae</taxon>
        <taxon>Cellulomonas</taxon>
    </lineage>
</organism>
<dbReference type="InterPro" id="IPR006153">
    <property type="entry name" value="Cation/H_exchanger_TM"/>
</dbReference>
<evidence type="ECO:0000259" key="9">
    <source>
        <dbReference type="PROSITE" id="PS51201"/>
    </source>
</evidence>
<feature type="transmembrane region" description="Helical" evidence="8">
    <location>
        <begin position="304"/>
        <end position="328"/>
    </location>
</feature>
<evidence type="ECO:0000256" key="5">
    <source>
        <dbReference type="ARBA" id="ARBA00022989"/>
    </source>
</evidence>
<feature type="transmembrane region" description="Helical" evidence="8">
    <location>
        <begin position="170"/>
        <end position="187"/>
    </location>
</feature>
<dbReference type="AlphaFoldDB" id="A0A402DTU5"/>
<feature type="transmembrane region" description="Helical" evidence="8">
    <location>
        <begin position="142"/>
        <end position="164"/>
    </location>
</feature>
<feature type="transmembrane region" description="Helical" evidence="8">
    <location>
        <begin position="334"/>
        <end position="353"/>
    </location>
</feature>
<keyword evidence="4 8" id="KW-0812">Transmembrane</keyword>
<evidence type="ECO:0000256" key="1">
    <source>
        <dbReference type="ARBA" id="ARBA00004141"/>
    </source>
</evidence>
<sequence length="557" mass="59157">MAAAALYLAAALVGGLVAVLLRLPPLVGFLAAGFALGAGGAPELPYLEPIAEFGVVLLLFAIGLKLDVRTLLRREIWLTTVAHLVVSVALAVGFIGLLAVVGFGFVADESFRALALVGFALAFSSTVFVVKVLDDRSDTTSLYGRIAVGVLVMQDVAAVAFLSLSSGEAPSPWALLLFLLIPGRWVLHRIWDRVGHGELQALFGVVVAVVLGYGLFEAVGIDGDVGALVVGVLLASHPQAGELSRSLMTFKDLMLVAFFVQIGLHGTPHLLEIGLALLLLLLLPFQVAAYAVMLWLMRLRRRTSFLAGLVLSNYSEFGIIVVAVGASTGLLDEQWVVVVSLAVAFSFGLSAIVNRRGVELASRLSRLLPARDSDRLHPDDRLVDVGAADALVLGLGRVGAATYARLRDEYGLSVVGVEHDRTRVAALEDEGFEVVRADATDLEFWNRVQRAGRVKMAVLAMPFHNANLIALARLQAAGFAGKVAAVARYDDDVSELQRHGADAVFHLYGSAGFALADHAAEVLLQGRGGTPPVKHPPARPGDELDVLDPLDRHAEPA</sequence>
<dbReference type="GO" id="GO:0016020">
    <property type="term" value="C:membrane"/>
    <property type="evidence" value="ECO:0007669"/>
    <property type="project" value="UniProtKB-SubCell"/>
</dbReference>
<dbReference type="PROSITE" id="PS51201">
    <property type="entry name" value="RCK_N"/>
    <property type="match status" value="1"/>
</dbReference>
<proteinExistence type="inferred from homology"/>
<keyword evidence="3" id="KW-0813">Transport</keyword>
<gene>
    <name evidence="10" type="ORF">CBZ_25420</name>
</gene>
<dbReference type="Gene3D" id="1.20.1530.20">
    <property type="match status" value="1"/>
</dbReference>
<dbReference type="Pfam" id="PF02254">
    <property type="entry name" value="TrkA_N"/>
    <property type="match status" value="1"/>
</dbReference>
<dbReference type="GO" id="GO:1902600">
    <property type="term" value="P:proton transmembrane transport"/>
    <property type="evidence" value="ECO:0007669"/>
    <property type="project" value="InterPro"/>
</dbReference>
<name>A0A402DTU5_9CELL</name>
<feature type="transmembrane region" description="Helical" evidence="8">
    <location>
        <begin position="76"/>
        <end position="105"/>
    </location>
</feature>
<dbReference type="RefSeq" id="WP_130782096.1">
    <property type="nucleotide sequence ID" value="NZ_BIMR01000217.1"/>
</dbReference>
<protein>
    <submittedName>
        <fullName evidence="10">Potassium transporter Kef</fullName>
    </submittedName>
</protein>
<dbReference type="InterPro" id="IPR036291">
    <property type="entry name" value="NAD(P)-bd_dom_sf"/>
</dbReference>
<evidence type="ECO:0000313" key="11">
    <source>
        <dbReference type="Proteomes" id="UP000289954"/>
    </source>
</evidence>
<evidence type="ECO:0000256" key="7">
    <source>
        <dbReference type="SAM" id="MobiDB-lite"/>
    </source>
</evidence>
<feature type="region of interest" description="Disordered" evidence="7">
    <location>
        <begin position="526"/>
        <end position="557"/>
    </location>
</feature>
<evidence type="ECO:0000256" key="3">
    <source>
        <dbReference type="ARBA" id="ARBA00022448"/>
    </source>
</evidence>
<feature type="domain" description="RCK N-terminal" evidence="9">
    <location>
        <begin position="387"/>
        <end position="505"/>
    </location>
</feature>
<dbReference type="GO" id="GO:0006813">
    <property type="term" value="P:potassium ion transport"/>
    <property type="evidence" value="ECO:0007669"/>
    <property type="project" value="InterPro"/>
</dbReference>
<dbReference type="Proteomes" id="UP000289954">
    <property type="component" value="Unassembled WGS sequence"/>
</dbReference>
<keyword evidence="5 8" id="KW-1133">Transmembrane helix</keyword>
<comment type="similarity">
    <text evidence="2">Belongs to the monovalent cation:proton antiporter 2 (CPA2) transporter (TC 2.A.37) family.</text>
</comment>
<dbReference type="InterPro" id="IPR038770">
    <property type="entry name" value="Na+/solute_symporter_sf"/>
</dbReference>
<evidence type="ECO:0000256" key="4">
    <source>
        <dbReference type="ARBA" id="ARBA00022692"/>
    </source>
</evidence>
<comment type="subcellular location">
    <subcellularLocation>
        <location evidence="1">Membrane</location>
        <topology evidence="1">Multi-pass membrane protein</topology>
    </subcellularLocation>
</comment>
<evidence type="ECO:0000313" key="10">
    <source>
        <dbReference type="EMBL" id="GCE77486.1"/>
    </source>
</evidence>
<dbReference type="Gene3D" id="3.40.50.720">
    <property type="entry name" value="NAD(P)-binding Rossmann-like Domain"/>
    <property type="match status" value="1"/>
</dbReference>
<comment type="caution">
    <text evidence="10">The sequence shown here is derived from an EMBL/GenBank/DDBJ whole genome shotgun (WGS) entry which is preliminary data.</text>
</comment>
<evidence type="ECO:0000256" key="2">
    <source>
        <dbReference type="ARBA" id="ARBA00005551"/>
    </source>
</evidence>
<feature type="transmembrane region" description="Helical" evidence="8">
    <location>
        <begin position="111"/>
        <end position="130"/>
    </location>
</feature>
<feature type="transmembrane region" description="Helical" evidence="8">
    <location>
        <begin position="277"/>
        <end position="297"/>
    </location>
</feature>
<dbReference type="PANTHER" id="PTHR42751">
    <property type="entry name" value="SODIUM/HYDROGEN EXCHANGER FAMILY/TRKA DOMAIN PROTEIN"/>
    <property type="match status" value="1"/>
</dbReference>
<dbReference type="SUPFAM" id="SSF51735">
    <property type="entry name" value="NAD(P)-binding Rossmann-fold domains"/>
    <property type="match status" value="1"/>
</dbReference>
<keyword evidence="11" id="KW-1185">Reference proteome</keyword>
<keyword evidence="6 8" id="KW-0472">Membrane</keyword>
<evidence type="ECO:0000256" key="6">
    <source>
        <dbReference type="ARBA" id="ARBA00023136"/>
    </source>
</evidence>
<feature type="transmembrane region" description="Helical" evidence="8">
    <location>
        <begin position="199"/>
        <end position="219"/>
    </location>
</feature>
<dbReference type="Pfam" id="PF00999">
    <property type="entry name" value="Na_H_Exchanger"/>
    <property type="match status" value="1"/>
</dbReference>
<dbReference type="OrthoDB" id="3418949at2"/>
<dbReference type="PANTHER" id="PTHR42751:SF1">
    <property type="entry name" value="CATION_PROTON ANTIPORTER YBAL-RELATED"/>
    <property type="match status" value="1"/>
</dbReference>
<feature type="transmembrane region" description="Helical" evidence="8">
    <location>
        <begin position="47"/>
        <end position="64"/>
    </location>
</feature>